<dbReference type="InterPro" id="IPR029686">
    <property type="entry name" value="Malpha/m4/m2"/>
</dbReference>
<dbReference type="VEuPathDB" id="VectorBase:MDOA009946"/>
<dbReference type="Pfam" id="PF15952">
    <property type="entry name" value="ESM4"/>
    <property type="match status" value="1"/>
</dbReference>
<gene>
    <name evidence="1" type="primary">101892008</name>
    <name evidence="3" type="synonym">LOC101892008</name>
</gene>
<dbReference type="KEGG" id="mde:101892008"/>
<dbReference type="OrthoDB" id="7985510at2759"/>
<dbReference type="GO" id="GO:0007219">
    <property type="term" value="P:Notch signaling pathway"/>
    <property type="evidence" value="ECO:0007669"/>
    <property type="project" value="InterPro"/>
</dbReference>
<proteinExistence type="predicted"/>
<name>A0A1I8MZB7_MUSDO</name>
<accession>A0A1I8MZB7</accession>
<dbReference type="eggNOG" id="ENOG502T8HW">
    <property type="taxonomic scope" value="Eukaryota"/>
</dbReference>
<reference evidence="3" key="2">
    <citation type="submission" date="2025-04" db="UniProtKB">
        <authorList>
            <consortium name="RefSeq"/>
        </authorList>
    </citation>
    <scope>IDENTIFICATION</scope>
</reference>
<dbReference type="RefSeq" id="XP_005188064.1">
    <property type="nucleotide sequence ID" value="XM_005188007.3"/>
</dbReference>
<reference evidence="1" key="1">
    <citation type="submission" date="2020-05" db="UniProtKB">
        <authorList>
            <consortium name="EnsemblMetazoa"/>
        </authorList>
    </citation>
    <scope>IDENTIFICATION</scope>
    <source>
        <strain evidence="1">Aabys</strain>
    </source>
</reference>
<keyword evidence="2" id="KW-1185">Reference proteome</keyword>
<dbReference type="GO" id="GO:0007423">
    <property type="term" value="P:sensory organ development"/>
    <property type="evidence" value="ECO:0007669"/>
    <property type="project" value="InterPro"/>
</dbReference>
<dbReference type="Proteomes" id="UP001652621">
    <property type="component" value="Unplaced"/>
</dbReference>
<sequence>MYTDTKNLANLCINQSNSAMKLSNHQQQQQLLLQEQQQSDKFKLKKMWKPILRLMALKSANSASKSNRSLPNNVNLNNAQICHSTPKDLLFSAEQEQRLQEAVEEKFPEILQETEVKEISNTTSPVYHPKVGSNAKETQEFISRVSVDKTPLNCCSTNCVYGRNCQHSQYHQMEQNTTSSINHNTATTPSTQLQRQNLLLDEDFNFINAEDGCFVWSNTPSGDIDEQLLRDWYWHNSWQFAENATMC</sequence>
<evidence type="ECO:0000313" key="2">
    <source>
        <dbReference type="Proteomes" id="UP001652621"/>
    </source>
</evidence>
<dbReference type="EnsemblMetazoa" id="MDOA009946-RA">
    <property type="protein sequence ID" value="MDOA009946-PA"/>
    <property type="gene ID" value="MDOA009946"/>
</dbReference>
<organism evidence="1">
    <name type="scientific">Musca domestica</name>
    <name type="common">House fly</name>
    <dbReference type="NCBI Taxonomy" id="7370"/>
    <lineage>
        <taxon>Eukaryota</taxon>
        <taxon>Metazoa</taxon>
        <taxon>Ecdysozoa</taxon>
        <taxon>Arthropoda</taxon>
        <taxon>Hexapoda</taxon>
        <taxon>Insecta</taxon>
        <taxon>Pterygota</taxon>
        <taxon>Neoptera</taxon>
        <taxon>Endopterygota</taxon>
        <taxon>Diptera</taxon>
        <taxon>Brachycera</taxon>
        <taxon>Muscomorpha</taxon>
        <taxon>Muscoidea</taxon>
        <taxon>Muscidae</taxon>
        <taxon>Musca</taxon>
    </lineage>
</organism>
<dbReference type="AlphaFoldDB" id="A0A1I8MZB7"/>
<evidence type="ECO:0000313" key="3">
    <source>
        <dbReference type="RefSeq" id="XP_005188064.1"/>
    </source>
</evidence>
<protein>
    <submittedName>
        <fullName evidence="3">Enhancer of split M2 protein</fullName>
    </submittedName>
</protein>
<dbReference type="VEuPathDB" id="VectorBase:MDOMA2_014225"/>
<evidence type="ECO:0000313" key="1">
    <source>
        <dbReference type="EnsemblMetazoa" id="MDOA009946-PA"/>
    </source>
</evidence>
<dbReference type="STRING" id="7370.A0A1I8MZB7"/>